<reference evidence="1" key="1">
    <citation type="journal article" date="2023" name="Antibiotics">
        <title>Genomic Characterization of Antibiotic-Resistant Campylobacterales Isolated from Chilean Poultry Meat.</title>
        <authorList>
            <person name="Concha-Toloza M."/>
            <person name="Lopez-Cantillo M."/>
            <person name="Molina-Mora J.A."/>
            <person name="Collado L."/>
        </authorList>
    </citation>
    <scope>NUCLEOTIDE SEQUENCE</scope>
    <source>
        <strain evidence="1">FR1p273A</strain>
    </source>
</reference>
<evidence type="ECO:0000313" key="2">
    <source>
        <dbReference type="Proteomes" id="UP001237843"/>
    </source>
</evidence>
<dbReference type="Proteomes" id="UP001237843">
    <property type="component" value="Unassembled WGS sequence"/>
</dbReference>
<name>A0AAW6VPQ4_9BACT</name>
<dbReference type="Pfam" id="PF16510">
    <property type="entry name" value="P22_portal"/>
    <property type="match status" value="1"/>
</dbReference>
<dbReference type="InterPro" id="IPR032427">
    <property type="entry name" value="P22_portal"/>
</dbReference>
<dbReference type="EMBL" id="JAQTJH010000012">
    <property type="protein sequence ID" value="MDK2062790.1"/>
    <property type="molecule type" value="Genomic_DNA"/>
</dbReference>
<evidence type="ECO:0000313" key="1">
    <source>
        <dbReference type="EMBL" id="MDK2062790.1"/>
    </source>
</evidence>
<proteinExistence type="predicted"/>
<accession>A0AAW6VPQ4</accession>
<comment type="caution">
    <text evidence="1">The sequence shown here is derived from an EMBL/GenBank/DDBJ whole genome shotgun (WGS) entry which is preliminary data.</text>
</comment>
<sequence length="616" mass="71312">MFNDTIQLKYWFNESLNLLEKSRKLARQTLEYKEGEQLADDIKVTLTSRGQPEQWENNIQKFDTKIVGFQDTRQTQIGISGRQKEDKLSARILKDVVRAIQDETDFEVQKELSDEDLRLAGIGIQEIKVVDSGKKDIFGRTLKNIKIVNIPSSESFIDPHAKKEDYSDARHFTQAFYTDSEELYALGFKKEDIEKLHTNNYLDTSLDEDLYQTGSYTKRILLCYTWYKMYDKKENKYKYYYCYWSDNVILEQEESPFKEFFEGFPIIVQFSRKKANRTKNIKGYAGIYKDLIPLQDAINHAKLRLHNMLGNVKVLVETDAVDDIEIFKNDYNLDNAIVEVERISGVKDIRQHTEYQQIINIIVDARNQMKEILGFNDELLAVANNRLSGEAISKRLATGTFGLAEYFKASMRLQKRTIEAMIPFIIHYFDATRVVKIIEADDNIKYFTINEPEKDENGFLTYVPDGDGFVKPKMKNTIEIGEYDLIFNEEAKEISSANERFRLNIEMLKQIQQINPALAQQFMPEVYEDANAPIAEKLRALISQMSQNESSQPSPEEQLKAAKLMSDIALNEAKTSYNANKNAVEMEKIKNQQAMNLVSNDTKQGKILLDSMKGIR</sequence>
<dbReference type="RefSeq" id="WP_284074956.1">
    <property type="nucleotide sequence ID" value="NZ_JAQTJH010000012.1"/>
</dbReference>
<reference evidence="1" key="2">
    <citation type="submission" date="2023-02" db="EMBL/GenBank/DDBJ databases">
        <authorList>
            <person name="Concha-Toloza M."/>
            <person name="Lopez-Cantillo M."/>
            <person name="Molina-Mora J."/>
            <person name="Collado L."/>
        </authorList>
    </citation>
    <scope>NUCLEOTIDE SEQUENCE</scope>
    <source>
        <strain evidence="1">FR1p273A</strain>
    </source>
</reference>
<organism evidence="1 2">
    <name type="scientific">Aliarcobacter butzleri</name>
    <dbReference type="NCBI Taxonomy" id="28197"/>
    <lineage>
        <taxon>Bacteria</taxon>
        <taxon>Pseudomonadati</taxon>
        <taxon>Campylobacterota</taxon>
        <taxon>Epsilonproteobacteria</taxon>
        <taxon>Campylobacterales</taxon>
        <taxon>Arcobacteraceae</taxon>
        <taxon>Aliarcobacter</taxon>
    </lineage>
</organism>
<gene>
    <name evidence="1" type="ORF">PT520_09700</name>
</gene>
<protein>
    <recommendedName>
        <fullName evidence="3">Portal protein</fullName>
    </recommendedName>
</protein>
<evidence type="ECO:0008006" key="3">
    <source>
        <dbReference type="Google" id="ProtNLM"/>
    </source>
</evidence>
<dbReference type="AlphaFoldDB" id="A0AAW6VPQ4"/>